<proteinExistence type="predicted"/>
<dbReference type="Gene3D" id="1.10.10.10">
    <property type="entry name" value="Winged helix-like DNA-binding domain superfamily/Winged helix DNA-binding domain"/>
    <property type="match status" value="1"/>
</dbReference>
<dbReference type="STRING" id="47500.AF333_24630"/>
<dbReference type="SUPFAM" id="SSF48008">
    <property type="entry name" value="GntR ligand-binding domain-like"/>
    <property type="match status" value="1"/>
</dbReference>
<accession>A0A0D1UY70</accession>
<dbReference type="CDD" id="cd07377">
    <property type="entry name" value="WHTH_GntR"/>
    <property type="match status" value="1"/>
</dbReference>
<reference evidence="5 7" key="1">
    <citation type="submission" date="2015-07" db="EMBL/GenBank/DDBJ databases">
        <title>Fjat-14205 dsm 2895.</title>
        <authorList>
            <person name="Liu B."/>
            <person name="Wang J."/>
            <person name="Zhu Y."/>
            <person name="Liu G."/>
            <person name="Chen Q."/>
            <person name="Chen Z."/>
            <person name="Lan J."/>
            <person name="Che J."/>
            <person name="Ge C."/>
            <person name="Shi H."/>
            <person name="Pan Z."/>
            <person name="Liu X."/>
        </authorList>
    </citation>
    <scope>NUCLEOTIDE SEQUENCE [LARGE SCALE GENOMIC DNA]</scope>
    <source>
        <strain evidence="5 7">DSM 2895</strain>
    </source>
</reference>
<evidence type="ECO:0000256" key="2">
    <source>
        <dbReference type="ARBA" id="ARBA00023125"/>
    </source>
</evidence>
<dbReference type="PRINTS" id="PR00035">
    <property type="entry name" value="HTHGNTR"/>
</dbReference>
<dbReference type="SUPFAM" id="SSF46785">
    <property type="entry name" value="Winged helix' DNA-binding domain"/>
    <property type="match status" value="1"/>
</dbReference>
<dbReference type="PROSITE" id="PS50949">
    <property type="entry name" value="HTH_GNTR"/>
    <property type="match status" value="1"/>
</dbReference>
<dbReference type="InterPro" id="IPR008920">
    <property type="entry name" value="TF_FadR/GntR_C"/>
</dbReference>
<dbReference type="Proteomes" id="UP000182836">
    <property type="component" value="Unassembled WGS sequence"/>
</dbReference>
<dbReference type="Gene3D" id="1.20.120.530">
    <property type="entry name" value="GntR ligand-binding domain-like"/>
    <property type="match status" value="1"/>
</dbReference>
<dbReference type="EMBL" id="FNED01000001">
    <property type="protein sequence ID" value="SDI06141.1"/>
    <property type="molecule type" value="Genomic_DNA"/>
</dbReference>
<gene>
    <name evidence="5" type="ORF">AF333_24630</name>
    <name evidence="6" type="ORF">SAMN04487909_101402</name>
</gene>
<evidence type="ECO:0000313" key="7">
    <source>
        <dbReference type="Proteomes" id="UP000037269"/>
    </source>
</evidence>
<dbReference type="InterPro" id="IPR036390">
    <property type="entry name" value="WH_DNA-bd_sf"/>
</dbReference>
<dbReference type="Proteomes" id="UP000037269">
    <property type="component" value="Unassembled WGS sequence"/>
</dbReference>
<dbReference type="Pfam" id="PF07729">
    <property type="entry name" value="FCD"/>
    <property type="match status" value="1"/>
</dbReference>
<dbReference type="SMART" id="SM00895">
    <property type="entry name" value="FCD"/>
    <property type="match status" value="1"/>
</dbReference>
<protein>
    <submittedName>
        <fullName evidence="6">DNA-binding transcriptional regulator, GntR family</fullName>
    </submittedName>
    <submittedName>
        <fullName evidence="5">GntR family transcriptional regulator</fullName>
    </submittedName>
</protein>
<keyword evidence="2 6" id="KW-0238">DNA-binding</keyword>
<dbReference type="EMBL" id="LGUG01000004">
    <property type="protein sequence ID" value="KON98150.1"/>
    <property type="molecule type" value="Genomic_DNA"/>
</dbReference>
<dbReference type="AlphaFoldDB" id="A0A0D1UY70"/>
<dbReference type="PANTHER" id="PTHR43537:SF24">
    <property type="entry name" value="GLUCONATE OPERON TRANSCRIPTIONAL REPRESSOR"/>
    <property type="match status" value="1"/>
</dbReference>
<evidence type="ECO:0000259" key="4">
    <source>
        <dbReference type="PROSITE" id="PS50949"/>
    </source>
</evidence>
<evidence type="ECO:0000256" key="1">
    <source>
        <dbReference type="ARBA" id="ARBA00023015"/>
    </source>
</evidence>
<dbReference type="InterPro" id="IPR011711">
    <property type="entry name" value="GntR_C"/>
</dbReference>
<keyword evidence="7" id="KW-1185">Reference proteome</keyword>
<organism evidence="5 7">
    <name type="scientific">Aneurinibacillus migulanus</name>
    <name type="common">Bacillus migulanus</name>
    <dbReference type="NCBI Taxonomy" id="47500"/>
    <lineage>
        <taxon>Bacteria</taxon>
        <taxon>Bacillati</taxon>
        <taxon>Bacillota</taxon>
        <taxon>Bacilli</taxon>
        <taxon>Bacillales</taxon>
        <taxon>Paenibacillaceae</taxon>
        <taxon>Aneurinibacillus group</taxon>
        <taxon>Aneurinibacillus</taxon>
    </lineage>
</organism>
<evidence type="ECO:0000313" key="5">
    <source>
        <dbReference type="EMBL" id="KON98150.1"/>
    </source>
</evidence>
<feature type="domain" description="HTH gntR-type" evidence="4">
    <location>
        <begin position="12"/>
        <end position="79"/>
    </location>
</feature>
<dbReference type="GeneID" id="42308310"/>
<dbReference type="InterPro" id="IPR000524">
    <property type="entry name" value="Tscrpt_reg_HTH_GntR"/>
</dbReference>
<dbReference type="Pfam" id="PF00392">
    <property type="entry name" value="GntR"/>
    <property type="match status" value="1"/>
</dbReference>
<evidence type="ECO:0000256" key="3">
    <source>
        <dbReference type="ARBA" id="ARBA00023163"/>
    </source>
</evidence>
<evidence type="ECO:0000313" key="6">
    <source>
        <dbReference type="EMBL" id="SDI06141.1"/>
    </source>
</evidence>
<dbReference type="PATRIC" id="fig|47500.8.peg.3488"/>
<keyword evidence="3" id="KW-0804">Transcription</keyword>
<reference evidence="6 8" key="2">
    <citation type="submission" date="2016-10" db="EMBL/GenBank/DDBJ databases">
        <authorList>
            <person name="de Groot N.N."/>
        </authorList>
    </citation>
    <scope>NUCLEOTIDE SEQUENCE [LARGE SCALE GENOMIC DNA]</scope>
    <source>
        <strain evidence="6 8">DSM 2895</strain>
    </source>
</reference>
<dbReference type="SMART" id="SM00345">
    <property type="entry name" value="HTH_GNTR"/>
    <property type="match status" value="1"/>
</dbReference>
<dbReference type="OrthoDB" id="368257at2"/>
<dbReference type="GO" id="GO:0003700">
    <property type="term" value="F:DNA-binding transcription factor activity"/>
    <property type="evidence" value="ECO:0007669"/>
    <property type="project" value="InterPro"/>
</dbReference>
<sequence>MQADTWAKEELSPIRDKVYRYIKGMILNGELVAGERIVERELADKLNISRTPIREALFRLESQGFVKTLPRKGVVVSKMTTEEIVEIFTILSSLESLSVKLAANKVIEEDKIQLADQIKEIEKLLERTDLDTKHLTDLHIDVNETIYKMARSPRLYEMLHSLLEYIQAFATVGQEVPGRLRKSLEEHRAIALAVQNGDSELAEHLAKIHIANSKAAYLEALQMQP</sequence>
<name>A0A0D1UY70_ANEMI</name>
<dbReference type="InterPro" id="IPR036388">
    <property type="entry name" value="WH-like_DNA-bd_sf"/>
</dbReference>
<dbReference type="GO" id="GO:0003677">
    <property type="term" value="F:DNA binding"/>
    <property type="evidence" value="ECO:0007669"/>
    <property type="project" value="UniProtKB-KW"/>
</dbReference>
<dbReference type="RefSeq" id="WP_043068078.1">
    <property type="nucleotide sequence ID" value="NZ_BJOA01000004.1"/>
</dbReference>
<keyword evidence="1" id="KW-0805">Transcription regulation</keyword>
<dbReference type="PANTHER" id="PTHR43537">
    <property type="entry name" value="TRANSCRIPTIONAL REGULATOR, GNTR FAMILY"/>
    <property type="match status" value="1"/>
</dbReference>
<evidence type="ECO:0000313" key="8">
    <source>
        <dbReference type="Proteomes" id="UP000182836"/>
    </source>
</evidence>